<reference evidence="3" key="1">
    <citation type="submission" date="2020-06" db="EMBL/GenBank/DDBJ databases">
        <authorList>
            <person name="Li T."/>
            <person name="Hu X."/>
            <person name="Zhang T."/>
            <person name="Song X."/>
            <person name="Zhang H."/>
            <person name="Dai N."/>
            <person name="Sheng W."/>
            <person name="Hou X."/>
            <person name="Wei L."/>
        </authorList>
    </citation>
    <scope>NUCLEOTIDE SEQUENCE</scope>
    <source>
        <strain evidence="3">KEN1</strain>
        <tissue evidence="3">Leaf</tissue>
    </source>
</reference>
<dbReference type="InterPro" id="IPR005112">
    <property type="entry name" value="dDENN_dom"/>
</dbReference>
<evidence type="ECO:0000259" key="2">
    <source>
        <dbReference type="PROSITE" id="PS50211"/>
    </source>
</evidence>
<proteinExistence type="predicted"/>
<dbReference type="InterPro" id="IPR037516">
    <property type="entry name" value="Tripartite_DENN"/>
</dbReference>
<name>A0AAW2Y5M2_9LAMI</name>
<dbReference type="PANTHER" id="PTHR15288:SF0">
    <property type="entry name" value="UDENN DOMAIN-CONTAINING PROTEIN"/>
    <property type="match status" value="1"/>
</dbReference>
<sequence length="829" mass="93555">MFAVMEMDPKDMDDEWSAAASPIEVLQQLSQEAVRLAGEAWQSAYPGGPLVNPSTLEQPRHRRAHSEVVVSSYRRSISSNSFNKWKSQMQKALHWGGRSLRGDSQYASFNPEVLANQKRQWYQLNSKTMDPQKYKDPTSLFEHFVVVGIRPDAKLEAVEDAFIRKKKWEQEMERTERVDFDMRKRRQPTFPTLDPQVLFMYPPGKKFGLRLKDLASFCFPGGVKARILERTPSLSELNELVYGQVADNATLYGVCLHVQEVVQRPPSIYGASSPLSQLHSSSSRCLVSAPRCYCILTRVPFFELHYEMLNSIISQERLNRITKFVNEMALAENIPSQPVSKNNNINEKVDSPGAESATDWLASAIPVDSAMTLAAAAAGIISDEESSSRWEISPPGSPTTSDISDYSQMRDLEKDCSKNVHTFDDYASDPSENRSTGGLTPDVGPFIYHRNQSADCLRSFEYLFSPARSMASEEDDEFFYNPDEDPRDHMIMEWARENKNDLLQIICAYHCMHLPERGKEIIFRPLEHLQAILYRRPPVSALGLCDKFLDLEMKDSKEASQVKLKLATAEEAVSLSLWSTATICRVLPLESVLALVTGVLLEKQVVVLCPNLGVLSSVVLSLIPIIRPFEWQSLFLPILPGKMVDFLDAPVPFIAGIQHKLPDLKMRTSNLVRVNIPKTKNMADVIAVLCDFSEESVNHVIHIPVKTCTVPLLPKRKELLSELRPIHTILSREASVAQRHPVYKCNEVQADAAAQFLSVMNRYLESLCADLRLHTITSVQSNNDKVSLLLKDSFIDSFPAKDQAFIKLFVETQMFTVLSDSRLSSFENE</sequence>
<dbReference type="InterPro" id="IPR001194">
    <property type="entry name" value="cDENN_dom"/>
</dbReference>
<comment type="caution">
    <text evidence="3">The sequence shown here is derived from an EMBL/GenBank/DDBJ whole genome shotgun (WGS) entry which is preliminary data.</text>
</comment>
<dbReference type="EMBL" id="JACGWN010000002">
    <property type="protein sequence ID" value="KAL0461060.1"/>
    <property type="molecule type" value="Genomic_DNA"/>
</dbReference>
<dbReference type="Gene3D" id="3.30.450.200">
    <property type="match status" value="1"/>
</dbReference>
<feature type="domain" description="UDENN" evidence="2">
    <location>
        <begin position="178"/>
        <end position="829"/>
    </location>
</feature>
<dbReference type="Pfam" id="PF02141">
    <property type="entry name" value="DENN"/>
    <property type="match status" value="1"/>
</dbReference>
<organism evidence="3">
    <name type="scientific">Sesamum latifolium</name>
    <dbReference type="NCBI Taxonomy" id="2727402"/>
    <lineage>
        <taxon>Eukaryota</taxon>
        <taxon>Viridiplantae</taxon>
        <taxon>Streptophyta</taxon>
        <taxon>Embryophyta</taxon>
        <taxon>Tracheophyta</taxon>
        <taxon>Spermatophyta</taxon>
        <taxon>Magnoliopsida</taxon>
        <taxon>eudicotyledons</taxon>
        <taxon>Gunneridae</taxon>
        <taxon>Pentapetalae</taxon>
        <taxon>asterids</taxon>
        <taxon>lamiids</taxon>
        <taxon>Lamiales</taxon>
        <taxon>Pedaliaceae</taxon>
        <taxon>Sesamum</taxon>
    </lineage>
</organism>
<accession>A0AAW2Y5M2</accession>
<evidence type="ECO:0000256" key="1">
    <source>
        <dbReference type="SAM" id="MobiDB-lite"/>
    </source>
</evidence>
<dbReference type="PANTHER" id="PTHR15288">
    <property type="entry name" value="DENN DOMAIN-CONTAINING PROTEIN 2"/>
    <property type="match status" value="1"/>
</dbReference>
<dbReference type="SMART" id="SM00801">
    <property type="entry name" value="dDENN"/>
    <property type="match status" value="1"/>
</dbReference>
<gene>
    <name evidence="3" type="ORF">Slati_0733200</name>
</gene>
<dbReference type="AlphaFoldDB" id="A0AAW2Y5M2"/>
<dbReference type="PROSITE" id="PS50211">
    <property type="entry name" value="DENN"/>
    <property type="match status" value="1"/>
</dbReference>
<dbReference type="InterPro" id="IPR051942">
    <property type="entry name" value="DENN_domain_containing_2"/>
</dbReference>
<evidence type="ECO:0000313" key="3">
    <source>
        <dbReference type="EMBL" id="KAL0461060.1"/>
    </source>
</evidence>
<dbReference type="InterPro" id="IPR043153">
    <property type="entry name" value="DENN_C"/>
</dbReference>
<protein>
    <submittedName>
        <fullName evidence="3">DENN domain-containing protein 5B</fullName>
    </submittedName>
</protein>
<feature type="region of interest" description="Disordered" evidence="1">
    <location>
        <begin position="385"/>
        <end position="405"/>
    </location>
</feature>
<reference evidence="3" key="2">
    <citation type="journal article" date="2024" name="Plant">
        <title>Genomic evolution and insights into agronomic trait innovations of Sesamum species.</title>
        <authorList>
            <person name="Miao H."/>
            <person name="Wang L."/>
            <person name="Qu L."/>
            <person name="Liu H."/>
            <person name="Sun Y."/>
            <person name="Le M."/>
            <person name="Wang Q."/>
            <person name="Wei S."/>
            <person name="Zheng Y."/>
            <person name="Lin W."/>
            <person name="Duan Y."/>
            <person name="Cao H."/>
            <person name="Xiong S."/>
            <person name="Wang X."/>
            <person name="Wei L."/>
            <person name="Li C."/>
            <person name="Ma Q."/>
            <person name="Ju M."/>
            <person name="Zhao R."/>
            <person name="Li G."/>
            <person name="Mu C."/>
            <person name="Tian Q."/>
            <person name="Mei H."/>
            <person name="Zhang T."/>
            <person name="Gao T."/>
            <person name="Zhang H."/>
        </authorList>
    </citation>
    <scope>NUCLEOTIDE SEQUENCE</scope>
    <source>
        <strain evidence="3">KEN1</strain>
    </source>
</reference>
<dbReference type="SMART" id="SM00799">
    <property type="entry name" value="DENN"/>
    <property type="match status" value="1"/>
</dbReference>
<dbReference type="Gene3D" id="3.40.50.11500">
    <property type="match status" value="1"/>
</dbReference>